<name>X5MDF9_9HYPH</name>
<dbReference type="GO" id="GO:0016787">
    <property type="term" value="F:hydrolase activity"/>
    <property type="evidence" value="ECO:0007669"/>
    <property type="project" value="UniProtKB-KW"/>
</dbReference>
<evidence type="ECO:0000313" key="2">
    <source>
        <dbReference type="EMBL" id="CDO58439.1"/>
    </source>
</evidence>
<dbReference type="Pfam" id="PF00561">
    <property type="entry name" value="Abhydrolase_1"/>
    <property type="match status" value="1"/>
</dbReference>
<dbReference type="SUPFAM" id="SSF53474">
    <property type="entry name" value="alpha/beta-Hydrolases"/>
    <property type="match status" value="1"/>
</dbReference>
<dbReference type="KEGG" id="pect:BN1012_Phect225"/>
<dbReference type="Gene3D" id="3.40.50.1820">
    <property type="entry name" value="alpha/beta hydrolase"/>
    <property type="match status" value="1"/>
</dbReference>
<sequence>MKQVTRGDAVLHVYEAEAGDRPIMLVHGFASDHVTNWVAPGWIEPLSQAGFRAVAPDLRGHGSTTKFYDSAAYALEEMAGDVAAVIESLDAGPVDVMGYSMGAFTSAVLAAQRPELVSHLVLAGVGENMLRETGHRNEEIAQGLLQDDVPTQSQEVPRRFRLFADQTGADKQALAACIRGIGKVFTANDLGAISAPTLVIAGETDDVARDPAPLAALIPGAECVVVPRRDHMRAVGDKVTKAEVIRFLTDAD</sequence>
<dbReference type="InterPro" id="IPR000073">
    <property type="entry name" value="AB_hydrolase_1"/>
</dbReference>
<dbReference type="EMBL" id="HG966617">
    <property type="protein sequence ID" value="CDO58439.1"/>
    <property type="molecule type" value="Genomic_DNA"/>
</dbReference>
<dbReference type="HOGENOM" id="CLU_020336_50_5_5"/>
<dbReference type="PRINTS" id="PR00111">
    <property type="entry name" value="ABHYDROLASE"/>
</dbReference>
<organism evidence="2 3">
    <name type="scientific">Candidatus Phaeomarinibacter ectocarpi</name>
    <dbReference type="NCBI Taxonomy" id="1458461"/>
    <lineage>
        <taxon>Bacteria</taxon>
        <taxon>Pseudomonadati</taxon>
        <taxon>Pseudomonadota</taxon>
        <taxon>Alphaproteobacteria</taxon>
        <taxon>Hyphomicrobiales</taxon>
        <taxon>Parvibaculaceae</taxon>
        <taxon>Candidatus Phaeomarinibacter</taxon>
    </lineage>
</organism>
<dbReference type="AlphaFoldDB" id="X5MDF9"/>
<dbReference type="InterPro" id="IPR050266">
    <property type="entry name" value="AB_hydrolase_sf"/>
</dbReference>
<feature type="domain" description="AB hydrolase-1" evidence="1">
    <location>
        <begin position="22"/>
        <end position="147"/>
    </location>
</feature>
<dbReference type="STRING" id="1458461.BN1012_Phect225"/>
<proteinExistence type="predicted"/>
<gene>
    <name evidence="2" type="ORF">BN1012_Phect225</name>
</gene>
<evidence type="ECO:0000259" key="1">
    <source>
        <dbReference type="Pfam" id="PF00561"/>
    </source>
</evidence>
<keyword evidence="2" id="KW-0378">Hydrolase</keyword>
<accession>X5MDF9</accession>
<dbReference type="InterPro" id="IPR029058">
    <property type="entry name" value="AB_hydrolase_fold"/>
</dbReference>
<reference evidence="2 3" key="1">
    <citation type="journal article" date="2014" name="Front. Genet.">
        <title>Genome and metabolic network of "Candidatus Phaeomarinobacter ectocarpi" Ec32, a new candidate genus of Alphaproteobacteria frequently associated with brown algae.</title>
        <authorList>
            <person name="Dittami S.M."/>
            <person name="Barbeyron T."/>
            <person name="Boyen C."/>
            <person name="Cambefort J."/>
            <person name="Collet G."/>
            <person name="Delage L."/>
            <person name="Gobet A."/>
            <person name="Groisillier A."/>
            <person name="Leblanc C."/>
            <person name="Michel G."/>
            <person name="Scornet D."/>
            <person name="Siegel A."/>
            <person name="Tapia J.E."/>
            <person name="Tonon T."/>
        </authorList>
    </citation>
    <scope>NUCLEOTIDE SEQUENCE [LARGE SCALE GENOMIC DNA]</scope>
    <source>
        <strain evidence="2 3">Ec32</strain>
    </source>
</reference>
<evidence type="ECO:0000313" key="3">
    <source>
        <dbReference type="Proteomes" id="UP000032160"/>
    </source>
</evidence>
<dbReference type="PANTHER" id="PTHR43798">
    <property type="entry name" value="MONOACYLGLYCEROL LIPASE"/>
    <property type="match status" value="1"/>
</dbReference>
<keyword evidence="3" id="KW-1185">Reference proteome</keyword>
<dbReference type="RefSeq" id="WP_043949388.1">
    <property type="nucleotide sequence ID" value="NZ_HG966617.1"/>
</dbReference>
<dbReference type="OrthoDB" id="9804723at2"/>
<protein>
    <submittedName>
        <fullName evidence="2">Hydrolase, alpha/beta hydrolase fold family</fullName>
    </submittedName>
</protein>
<dbReference type="Proteomes" id="UP000032160">
    <property type="component" value="Chromosome I"/>
</dbReference>